<sequence length="237" mass="25600">MSRLVSLRMLLAAGTAFAGLAAPAVAQEEDPVDAVIACRSIADPASRLACFDNASGDLADARVSGDLVTVSRSDIVAVERDGFGFDLPSMPRISMSLFGRGEANALDPEAAAAEAEERIAALPAAEPGSPAAARPATPRPVEPAATPAEDEGVTIVRRDDEGSIEEISMVIERAREYNYNQYRFYMENGQVWRQVDTERIRLNRNGENTAVIRRAAMGSYLMLINDRGTAIRVMREE</sequence>
<dbReference type="Proteomes" id="UP001595379">
    <property type="component" value="Unassembled WGS sequence"/>
</dbReference>
<feature type="signal peptide" evidence="2">
    <location>
        <begin position="1"/>
        <end position="18"/>
    </location>
</feature>
<keyword evidence="2" id="KW-0732">Signal</keyword>
<evidence type="ECO:0000313" key="3">
    <source>
        <dbReference type="EMBL" id="MFC2925227.1"/>
    </source>
</evidence>
<evidence type="ECO:0000313" key="4">
    <source>
        <dbReference type="Proteomes" id="UP001595379"/>
    </source>
</evidence>
<keyword evidence="4" id="KW-1185">Reference proteome</keyword>
<dbReference type="EMBL" id="JBHRSV010000001">
    <property type="protein sequence ID" value="MFC2925227.1"/>
    <property type="molecule type" value="Genomic_DNA"/>
</dbReference>
<comment type="caution">
    <text evidence="3">The sequence shown here is derived from an EMBL/GenBank/DDBJ whole genome shotgun (WGS) entry which is preliminary data.</text>
</comment>
<organism evidence="3 4">
    <name type="scientific">Hyphobacterium vulgare</name>
    <dbReference type="NCBI Taxonomy" id="1736751"/>
    <lineage>
        <taxon>Bacteria</taxon>
        <taxon>Pseudomonadati</taxon>
        <taxon>Pseudomonadota</taxon>
        <taxon>Alphaproteobacteria</taxon>
        <taxon>Maricaulales</taxon>
        <taxon>Maricaulaceae</taxon>
        <taxon>Hyphobacterium</taxon>
    </lineage>
</organism>
<feature type="compositionally biased region" description="Low complexity" evidence="1">
    <location>
        <begin position="124"/>
        <end position="136"/>
    </location>
</feature>
<reference evidence="4" key="1">
    <citation type="journal article" date="2019" name="Int. J. Syst. Evol. Microbiol.">
        <title>The Global Catalogue of Microorganisms (GCM) 10K type strain sequencing project: providing services to taxonomists for standard genome sequencing and annotation.</title>
        <authorList>
            <consortium name="The Broad Institute Genomics Platform"/>
            <consortium name="The Broad Institute Genome Sequencing Center for Infectious Disease"/>
            <person name="Wu L."/>
            <person name="Ma J."/>
        </authorList>
    </citation>
    <scope>NUCLEOTIDE SEQUENCE [LARGE SCALE GENOMIC DNA]</scope>
    <source>
        <strain evidence="4">KCTC 52487</strain>
    </source>
</reference>
<evidence type="ECO:0000256" key="1">
    <source>
        <dbReference type="SAM" id="MobiDB-lite"/>
    </source>
</evidence>
<feature type="region of interest" description="Disordered" evidence="1">
    <location>
        <begin position="124"/>
        <end position="152"/>
    </location>
</feature>
<accession>A0ABV6ZUW7</accession>
<proteinExistence type="predicted"/>
<gene>
    <name evidence="3" type="ORF">ACFOOR_03825</name>
</gene>
<protein>
    <submittedName>
        <fullName evidence="3">Uncharacterized protein</fullName>
    </submittedName>
</protein>
<dbReference type="RefSeq" id="WP_343164104.1">
    <property type="nucleotide sequence ID" value="NZ_JBHRSV010000001.1"/>
</dbReference>
<name>A0ABV6ZUW7_9PROT</name>
<feature type="chain" id="PRO_5045572989" evidence="2">
    <location>
        <begin position="19"/>
        <end position="237"/>
    </location>
</feature>
<evidence type="ECO:0000256" key="2">
    <source>
        <dbReference type="SAM" id="SignalP"/>
    </source>
</evidence>